<proteinExistence type="predicted"/>
<evidence type="ECO:0000313" key="4">
    <source>
        <dbReference type="Proteomes" id="UP001311915"/>
    </source>
</evidence>
<feature type="signal peptide" evidence="2">
    <location>
        <begin position="1"/>
        <end position="23"/>
    </location>
</feature>
<keyword evidence="4" id="KW-1185">Reference proteome</keyword>
<reference evidence="3 4" key="1">
    <citation type="submission" date="2023-10" db="EMBL/GenBank/DDBJ databases">
        <title>Genome-Wide Identification Analysis in wild type Solanum Pinnatisectum Reveals Some Genes Defensing Phytophthora Infestans.</title>
        <authorList>
            <person name="Sun C."/>
        </authorList>
    </citation>
    <scope>NUCLEOTIDE SEQUENCE [LARGE SCALE GENOMIC DNA]</scope>
    <source>
        <strain evidence="3">LQN</strain>
        <tissue evidence="3">Leaf</tissue>
    </source>
</reference>
<protein>
    <submittedName>
        <fullName evidence="3">Uncharacterized protein</fullName>
    </submittedName>
</protein>
<organism evidence="3 4">
    <name type="scientific">Solanum pinnatisectum</name>
    <name type="common">tansyleaf nightshade</name>
    <dbReference type="NCBI Taxonomy" id="50273"/>
    <lineage>
        <taxon>Eukaryota</taxon>
        <taxon>Viridiplantae</taxon>
        <taxon>Streptophyta</taxon>
        <taxon>Embryophyta</taxon>
        <taxon>Tracheophyta</taxon>
        <taxon>Spermatophyta</taxon>
        <taxon>Magnoliopsida</taxon>
        <taxon>eudicotyledons</taxon>
        <taxon>Gunneridae</taxon>
        <taxon>Pentapetalae</taxon>
        <taxon>asterids</taxon>
        <taxon>lamiids</taxon>
        <taxon>Solanales</taxon>
        <taxon>Solanaceae</taxon>
        <taxon>Solanoideae</taxon>
        <taxon>Solaneae</taxon>
        <taxon>Solanum</taxon>
    </lineage>
</organism>
<name>A0AAV9L4F6_9SOLN</name>
<dbReference type="Proteomes" id="UP001311915">
    <property type="component" value="Unassembled WGS sequence"/>
</dbReference>
<gene>
    <name evidence="3" type="ORF">R3W88_010566</name>
</gene>
<dbReference type="AlphaFoldDB" id="A0AAV9L4F6"/>
<evidence type="ECO:0000256" key="1">
    <source>
        <dbReference type="SAM" id="Phobius"/>
    </source>
</evidence>
<keyword evidence="1" id="KW-0812">Transmembrane</keyword>
<feature type="chain" id="PRO_5043339591" evidence="2">
    <location>
        <begin position="24"/>
        <end position="77"/>
    </location>
</feature>
<feature type="transmembrane region" description="Helical" evidence="1">
    <location>
        <begin position="51"/>
        <end position="74"/>
    </location>
</feature>
<keyword evidence="1" id="KW-1133">Transmembrane helix</keyword>
<evidence type="ECO:0000313" key="3">
    <source>
        <dbReference type="EMBL" id="KAK4720333.1"/>
    </source>
</evidence>
<sequence length="77" mass="8031">MALSLSGAMFVGCFGILIAAVVAQYGDDPGSSTDMPYMPGMAGGPSPSTNLAYVNSSPFTLITILSFLLFFFVVKKV</sequence>
<keyword evidence="2" id="KW-0732">Signal</keyword>
<dbReference type="EMBL" id="JAWPEI010000007">
    <property type="protein sequence ID" value="KAK4720333.1"/>
    <property type="molecule type" value="Genomic_DNA"/>
</dbReference>
<comment type="caution">
    <text evidence="3">The sequence shown here is derived from an EMBL/GenBank/DDBJ whole genome shotgun (WGS) entry which is preliminary data.</text>
</comment>
<accession>A0AAV9L4F6</accession>
<keyword evidence="1" id="KW-0472">Membrane</keyword>
<evidence type="ECO:0000256" key="2">
    <source>
        <dbReference type="SAM" id="SignalP"/>
    </source>
</evidence>